<dbReference type="EnsemblMetazoa" id="XM_022801913">
    <property type="protein sequence ID" value="XP_022657648"/>
    <property type="gene ID" value="LOC111248870"/>
</dbReference>
<evidence type="ECO:0000313" key="9">
    <source>
        <dbReference type="EnsemblMetazoa" id="XP_022657650"/>
    </source>
</evidence>
<feature type="compositionally biased region" description="Low complexity" evidence="8">
    <location>
        <begin position="83"/>
        <end position="109"/>
    </location>
</feature>
<protein>
    <recommendedName>
        <fullName evidence="7">XK-related protein</fullName>
    </recommendedName>
</protein>
<comment type="subcellular location">
    <subcellularLocation>
        <location evidence="1">Cell membrane</location>
        <topology evidence="1">Multi-pass membrane protein</topology>
    </subcellularLocation>
    <subcellularLocation>
        <location evidence="7">Membrane</location>
        <topology evidence="7">Multi-pass membrane protein</topology>
    </subcellularLocation>
</comment>
<dbReference type="RefSeq" id="XP_022657650.1">
    <property type="nucleotide sequence ID" value="XM_022801915.1"/>
</dbReference>
<evidence type="ECO:0000256" key="1">
    <source>
        <dbReference type="ARBA" id="ARBA00004651"/>
    </source>
</evidence>
<evidence type="ECO:0000256" key="5">
    <source>
        <dbReference type="ARBA" id="ARBA00022989"/>
    </source>
</evidence>
<dbReference type="InterPro" id="IPR018629">
    <property type="entry name" value="XK-rel"/>
</dbReference>
<dbReference type="FunCoup" id="A0A7M7JV23">
    <property type="interactions" value="290"/>
</dbReference>
<feature type="transmembrane region" description="Helical" evidence="7">
    <location>
        <begin position="497"/>
        <end position="515"/>
    </location>
</feature>
<keyword evidence="3" id="KW-1003">Cell membrane</keyword>
<feature type="transmembrane region" description="Helical" evidence="7">
    <location>
        <begin position="535"/>
        <end position="552"/>
    </location>
</feature>
<dbReference type="RefSeq" id="XP_022657651.1">
    <property type="nucleotide sequence ID" value="XM_022801916.1"/>
</dbReference>
<keyword evidence="10" id="KW-1185">Reference proteome</keyword>
<comment type="similarity">
    <text evidence="2 7">Belongs to the XK family.</text>
</comment>
<feature type="transmembrane region" description="Helical" evidence="7">
    <location>
        <begin position="267"/>
        <end position="292"/>
    </location>
</feature>
<feature type="region of interest" description="Disordered" evidence="8">
    <location>
        <begin position="176"/>
        <end position="199"/>
    </location>
</feature>
<dbReference type="Proteomes" id="UP000594260">
    <property type="component" value="Unplaced"/>
</dbReference>
<feature type="transmembrane region" description="Helical" evidence="7">
    <location>
        <begin position="593"/>
        <end position="612"/>
    </location>
</feature>
<keyword evidence="4 7" id="KW-0812">Transmembrane</keyword>
<dbReference type="RefSeq" id="XP_022657649.1">
    <property type="nucleotide sequence ID" value="XM_022801914.1"/>
</dbReference>
<evidence type="ECO:0000256" key="8">
    <source>
        <dbReference type="SAM" id="MobiDB-lite"/>
    </source>
</evidence>
<reference evidence="9" key="1">
    <citation type="submission" date="2021-01" db="UniProtKB">
        <authorList>
            <consortium name="EnsemblMetazoa"/>
        </authorList>
    </citation>
    <scope>IDENTIFICATION</scope>
</reference>
<dbReference type="GO" id="GO:0043652">
    <property type="term" value="P:engulfment of apoptotic cell"/>
    <property type="evidence" value="ECO:0007669"/>
    <property type="project" value="TreeGrafter"/>
</dbReference>
<dbReference type="RefSeq" id="XP_022657648.1">
    <property type="nucleotide sequence ID" value="XM_022801913.1"/>
</dbReference>
<sequence>MVNKADEQLELEANETLPLQLRASMAAHYPPPAPSSGGGVPGVTSSSLPGVAGACMGAIGAMGVRVGGVGQSTLTKPLPPLPSIASLPRHQHSLSGQHPHGSGSSRGSPPKQPQQHIYQDSQLGMMDGMGEYAEAGGPGGLSGHPHHPSMSSAMNSTLSRIDQLMRDQERQYMTLPPLQNPAVNNVKQQQQSQPQRDYSFVGGSGSSTYDYAGSTEPLPTNAAIRKKQDSFTAYSALFTVFSLLTYSLDLASDAFICYLFYINHNLICAGITLAFTVTPSVIVNVFSVRWYVQDDKESSKAMKDSTGLEDTPMLHRPKMSLCDWLVRVVFHLLLLGPVVRYLELLVYGVKSRRQARQRGEQWPYAAVNRIEQPKERQVDYYLLMIHEDRDTALLSLFKAVLQSAPQATLQIFLLASEFSLKGHIANELIGGCQLASAMSSLVSIALSLSSYHRALRRSVPDKYNMSRVGAILQFIWRLCTVGSRIICIALFTSEYTFWLIPLCVGHWGVMSVWVMHQGTRFCDTESGQPRQCEEYLFDMLIGAIYLVCFLNVKDEPTRYKYTGYYVITCIENVATIVLWYFRAGSHVWFRLPVLVGTPCLFAFGILIMAVYYRYYHPNGMLPIYNPIARCC</sequence>
<evidence type="ECO:0000256" key="6">
    <source>
        <dbReference type="ARBA" id="ARBA00023136"/>
    </source>
</evidence>
<evidence type="ECO:0000256" key="7">
    <source>
        <dbReference type="RuleBase" id="RU910716"/>
    </source>
</evidence>
<accession>A0A7M7JV23</accession>
<dbReference type="EnsemblMetazoa" id="XM_022801916">
    <property type="protein sequence ID" value="XP_022657651"/>
    <property type="gene ID" value="LOC111248870"/>
</dbReference>
<evidence type="ECO:0000256" key="2">
    <source>
        <dbReference type="ARBA" id="ARBA00008789"/>
    </source>
</evidence>
<dbReference type="GeneID" id="111248870"/>
<name>A0A7M7JV23_VARDE</name>
<evidence type="ECO:0000256" key="3">
    <source>
        <dbReference type="ARBA" id="ARBA00022475"/>
    </source>
</evidence>
<dbReference type="OrthoDB" id="6136301at2759"/>
<dbReference type="GO" id="GO:0070782">
    <property type="term" value="P:phosphatidylserine exposure on apoptotic cell surface"/>
    <property type="evidence" value="ECO:0007669"/>
    <property type="project" value="TreeGrafter"/>
</dbReference>
<keyword evidence="5 7" id="KW-1133">Transmembrane helix</keyword>
<dbReference type="OMA" id="RHEQSEY"/>
<feature type="transmembrane region" description="Helical" evidence="7">
    <location>
        <begin position="324"/>
        <end position="342"/>
    </location>
</feature>
<dbReference type="KEGG" id="vde:111248870"/>
<dbReference type="InterPro" id="IPR050895">
    <property type="entry name" value="XK-related_scramblase"/>
</dbReference>
<dbReference type="AlphaFoldDB" id="A0A7M7JV23"/>
<evidence type="ECO:0000256" key="4">
    <source>
        <dbReference type="ARBA" id="ARBA00022692"/>
    </source>
</evidence>
<dbReference type="PANTHER" id="PTHR16024:SF10">
    <property type="entry name" value="XK-RELATED PROTEIN"/>
    <property type="match status" value="1"/>
</dbReference>
<dbReference type="EnsemblMetazoa" id="XM_022801914">
    <property type="protein sequence ID" value="XP_022657649"/>
    <property type="gene ID" value="LOC111248870"/>
</dbReference>
<feature type="region of interest" description="Disordered" evidence="8">
    <location>
        <begin position="75"/>
        <end position="115"/>
    </location>
</feature>
<feature type="region of interest" description="Disordered" evidence="8">
    <location>
        <begin position="128"/>
        <end position="155"/>
    </location>
</feature>
<dbReference type="Pfam" id="PF09815">
    <property type="entry name" value="XK-related"/>
    <property type="match status" value="1"/>
</dbReference>
<organism evidence="9 10">
    <name type="scientific">Varroa destructor</name>
    <name type="common">Honeybee mite</name>
    <dbReference type="NCBI Taxonomy" id="109461"/>
    <lineage>
        <taxon>Eukaryota</taxon>
        <taxon>Metazoa</taxon>
        <taxon>Ecdysozoa</taxon>
        <taxon>Arthropoda</taxon>
        <taxon>Chelicerata</taxon>
        <taxon>Arachnida</taxon>
        <taxon>Acari</taxon>
        <taxon>Parasitiformes</taxon>
        <taxon>Mesostigmata</taxon>
        <taxon>Gamasina</taxon>
        <taxon>Dermanyssoidea</taxon>
        <taxon>Varroidae</taxon>
        <taxon>Varroa</taxon>
    </lineage>
</organism>
<dbReference type="EnsemblMetazoa" id="XM_022801915">
    <property type="protein sequence ID" value="XP_022657650"/>
    <property type="gene ID" value="LOC111248870"/>
</dbReference>
<dbReference type="GO" id="GO:1902742">
    <property type="term" value="P:apoptotic process involved in development"/>
    <property type="evidence" value="ECO:0007669"/>
    <property type="project" value="TreeGrafter"/>
</dbReference>
<dbReference type="InParanoid" id="A0A7M7JV23"/>
<feature type="transmembrane region" description="Helical" evidence="7">
    <location>
        <begin position="564"/>
        <end position="581"/>
    </location>
</feature>
<dbReference type="GO" id="GO:0005886">
    <property type="term" value="C:plasma membrane"/>
    <property type="evidence" value="ECO:0007669"/>
    <property type="project" value="UniProtKB-SubCell"/>
</dbReference>
<feature type="transmembrane region" description="Helical" evidence="7">
    <location>
        <begin position="234"/>
        <end position="261"/>
    </location>
</feature>
<evidence type="ECO:0000313" key="10">
    <source>
        <dbReference type="Proteomes" id="UP000594260"/>
    </source>
</evidence>
<proteinExistence type="inferred from homology"/>
<dbReference type="PANTHER" id="PTHR16024">
    <property type="entry name" value="XK-RELATED PROTEIN"/>
    <property type="match status" value="1"/>
</dbReference>
<keyword evidence="6 7" id="KW-0472">Membrane</keyword>